<keyword evidence="3" id="KW-0808">Transferase</keyword>
<keyword evidence="6" id="KW-0067">ATP-binding</keyword>
<dbReference type="AlphaFoldDB" id="A0A1M6J321"/>
<evidence type="ECO:0000256" key="7">
    <source>
        <dbReference type="ARBA" id="ARBA00023137"/>
    </source>
</evidence>
<dbReference type="OrthoDB" id="9794577at2"/>
<dbReference type="GO" id="GO:0005524">
    <property type="term" value="F:ATP binding"/>
    <property type="evidence" value="ECO:0007669"/>
    <property type="project" value="UniProtKB-KW"/>
</dbReference>
<dbReference type="CDD" id="cd05387">
    <property type="entry name" value="BY-kinase"/>
    <property type="match status" value="1"/>
</dbReference>
<evidence type="ECO:0000256" key="4">
    <source>
        <dbReference type="ARBA" id="ARBA00022741"/>
    </source>
</evidence>
<dbReference type="PANTHER" id="PTHR32309">
    <property type="entry name" value="TYROSINE-PROTEIN KINASE"/>
    <property type="match status" value="1"/>
</dbReference>
<dbReference type="EC" id="2.7.10.2" evidence="2"/>
<organism evidence="10 11">
    <name type="scientific">Thermoclostridium caenicola</name>
    <dbReference type="NCBI Taxonomy" id="659425"/>
    <lineage>
        <taxon>Bacteria</taxon>
        <taxon>Bacillati</taxon>
        <taxon>Bacillota</taxon>
        <taxon>Clostridia</taxon>
        <taxon>Eubacteriales</taxon>
        <taxon>Oscillospiraceae</taxon>
        <taxon>Thermoclostridium</taxon>
    </lineage>
</organism>
<evidence type="ECO:0000313" key="11">
    <source>
        <dbReference type="Proteomes" id="UP000324781"/>
    </source>
</evidence>
<dbReference type="PANTHER" id="PTHR32309:SF13">
    <property type="entry name" value="FERRIC ENTEROBACTIN TRANSPORT PROTEIN FEPE"/>
    <property type="match status" value="1"/>
</dbReference>
<keyword evidence="7" id="KW-0829">Tyrosine-protein kinase</keyword>
<dbReference type="NCBIfam" id="TIGR01007">
    <property type="entry name" value="eps_fam"/>
    <property type="match status" value="1"/>
</dbReference>
<dbReference type="Pfam" id="PF13614">
    <property type="entry name" value="AAA_31"/>
    <property type="match status" value="1"/>
</dbReference>
<dbReference type="SUPFAM" id="SSF52540">
    <property type="entry name" value="P-loop containing nucleoside triphosphate hydrolases"/>
    <property type="match status" value="1"/>
</dbReference>
<comment type="catalytic activity">
    <reaction evidence="8">
        <text>L-tyrosyl-[protein] + ATP = O-phospho-L-tyrosyl-[protein] + ADP + H(+)</text>
        <dbReference type="Rhea" id="RHEA:10596"/>
        <dbReference type="Rhea" id="RHEA-COMP:10136"/>
        <dbReference type="Rhea" id="RHEA-COMP:20101"/>
        <dbReference type="ChEBI" id="CHEBI:15378"/>
        <dbReference type="ChEBI" id="CHEBI:30616"/>
        <dbReference type="ChEBI" id="CHEBI:46858"/>
        <dbReference type="ChEBI" id="CHEBI:61978"/>
        <dbReference type="ChEBI" id="CHEBI:456216"/>
        <dbReference type="EC" id="2.7.10.2"/>
    </reaction>
</comment>
<dbReference type="FunFam" id="3.40.50.300:FF:000527">
    <property type="entry name" value="Tyrosine-protein kinase etk"/>
    <property type="match status" value="1"/>
</dbReference>
<name>A0A1M6J321_9FIRM</name>
<keyword evidence="11" id="KW-1185">Reference proteome</keyword>
<evidence type="ECO:0000256" key="8">
    <source>
        <dbReference type="ARBA" id="ARBA00051245"/>
    </source>
</evidence>
<sequence length="225" mass="25025">MAEKNTIIVHSNPKSPVSEAYRVLRTNIQYSGIDKPLKSILVTSSVPMEGKTTTVTNLAITFAQAGSKVLLIDGDLRKPKIHKVFMVSNDTGLTNYLVSREDYKEYVRHSDVPNLDIMTSGTIPPNPSELLNSDAMKMFIKSLSDDYDVILLDAPPVCSVTDASIISTYADATILVVNSGKTHIDEAKKAKELLERVNANIIGVVLNKVNKKEKGNYYYYKYYQE</sequence>
<dbReference type="InterPro" id="IPR027417">
    <property type="entry name" value="P-loop_NTPase"/>
</dbReference>
<dbReference type="GO" id="GO:0004715">
    <property type="term" value="F:non-membrane spanning protein tyrosine kinase activity"/>
    <property type="evidence" value="ECO:0007669"/>
    <property type="project" value="UniProtKB-EC"/>
</dbReference>
<dbReference type="Gene3D" id="3.40.50.300">
    <property type="entry name" value="P-loop containing nucleotide triphosphate hydrolases"/>
    <property type="match status" value="1"/>
</dbReference>
<dbReference type="RefSeq" id="WP_149679392.1">
    <property type="nucleotide sequence ID" value="NZ_FQZP01000051.1"/>
</dbReference>
<dbReference type="GO" id="GO:0005886">
    <property type="term" value="C:plasma membrane"/>
    <property type="evidence" value="ECO:0007669"/>
    <property type="project" value="TreeGrafter"/>
</dbReference>
<dbReference type="InterPro" id="IPR005702">
    <property type="entry name" value="Wzc-like_C"/>
</dbReference>
<proteinExistence type="inferred from homology"/>
<accession>A0A1M6J321</accession>
<keyword evidence="4" id="KW-0547">Nucleotide-binding</keyword>
<dbReference type="EMBL" id="FQZP01000051">
    <property type="protein sequence ID" value="SHJ41113.1"/>
    <property type="molecule type" value="Genomic_DNA"/>
</dbReference>
<gene>
    <name evidence="10" type="ORF">SAMN05444373_10518</name>
</gene>
<dbReference type="GO" id="GO:0042802">
    <property type="term" value="F:identical protein binding"/>
    <property type="evidence" value="ECO:0007669"/>
    <property type="project" value="UniProtKB-ARBA"/>
</dbReference>
<protein>
    <recommendedName>
        <fullName evidence="2">non-specific protein-tyrosine kinase</fullName>
        <ecNumber evidence="2">2.7.10.2</ecNumber>
    </recommendedName>
</protein>
<evidence type="ECO:0000256" key="6">
    <source>
        <dbReference type="ARBA" id="ARBA00022840"/>
    </source>
</evidence>
<feature type="domain" description="AAA" evidence="9">
    <location>
        <begin position="50"/>
        <end position="183"/>
    </location>
</feature>
<reference evidence="10 11" key="1">
    <citation type="submission" date="2016-11" db="EMBL/GenBank/DDBJ databases">
        <authorList>
            <person name="Varghese N."/>
            <person name="Submissions S."/>
        </authorList>
    </citation>
    <scope>NUCLEOTIDE SEQUENCE [LARGE SCALE GENOMIC DNA]</scope>
    <source>
        <strain evidence="10 11">DSM 19027</strain>
    </source>
</reference>
<evidence type="ECO:0000256" key="5">
    <source>
        <dbReference type="ARBA" id="ARBA00022777"/>
    </source>
</evidence>
<evidence type="ECO:0000256" key="2">
    <source>
        <dbReference type="ARBA" id="ARBA00011903"/>
    </source>
</evidence>
<evidence type="ECO:0000256" key="1">
    <source>
        <dbReference type="ARBA" id="ARBA00007316"/>
    </source>
</evidence>
<comment type="similarity">
    <text evidence="1">Belongs to the CpsD/CapB family.</text>
</comment>
<keyword evidence="5" id="KW-0418">Kinase</keyword>
<evidence type="ECO:0000259" key="9">
    <source>
        <dbReference type="Pfam" id="PF13614"/>
    </source>
</evidence>
<dbReference type="InterPro" id="IPR025669">
    <property type="entry name" value="AAA_dom"/>
</dbReference>
<evidence type="ECO:0000256" key="3">
    <source>
        <dbReference type="ARBA" id="ARBA00022679"/>
    </source>
</evidence>
<dbReference type="InterPro" id="IPR050445">
    <property type="entry name" value="Bact_polysacc_biosynth/exp"/>
</dbReference>
<dbReference type="Proteomes" id="UP000324781">
    <property type="component" value="Unassembled WGS sequence"/>
</dbReference>
<evidence type="ECO:0000313" key="10">
    <source>
        <dbReference type="EMBL" id="SHJ41113.1"/>
    </source>
</evidence>